<evidence type="ECO:0000313" key="1">
    <source>
        <dbReference type="EMBL" id="KAJ7730265.1"/>
    </source>
</evidence>
<sequence>MIIHVDATRYGQIQASSATLMGSRDTMSSIQSFSNSKNINESAPQIFHGCESELEASALGIKLSLSLFTMITKHLSAKVGGLLVLDKFETPWESSETRSRVEEFLSVLEDLPQIALLVTMKGQECPLKIWWTHPH</sequence>
<gene>
    <name evidence="1" type="ORF">DFH07DRAFT_781707</name>
</gene>
<organism evidence="1 2">
    <name type="scientific">Mycena maculata</name>
    <dbReference type="NCBI Taxonomy" id="230809"/>
    <lineage>
        <taxon>Eukaryota</taxon>
        <taxon>Fungi</taxon>
        <taxon>Dikarya</taxon>
        <taxon>Basidiomycota</taxon>
        <taxon>Agaricomycotina</taxon>
        <taxon>Agaricomycetes</taxon>
        <taxon>Agaricomycetidae</taxon>
        <taxon>Agaricales</taxon>
        <taxon>Marasmiineae</taxon>
        <taxon>Mycenaceae</taxon>
        <taxon>Mycena</taxon>
    </lineage>
</organism>
<proteinExistence type="predicted"/>
<protein>
    <submittedName>
        <fullName evidence="1">Uncharacterized protein</fullName>
    </submittedName>
</protein>
<reference evidence="1" key="1">
    <citation type="submission" date="2023-03" db="EMBL/GenBank/DDBJ databases">
        <title>Massive genome expansion in bonnet fungi (Mycena s.s.) driven by repeated elements and novel gene families across ecological guilds.</title>
        <authorList>
            <consortium name="Lawrence Berkeley National Laboratory"/>
            <person name="Harder C.B."/>
            <person name="Miyauchi S."/>
            <person name="Viragh M."/>
            <person name="Kuo A."/>
            <person name="Thoen E."/>
            <person name="Andreopoulos B."/>
            <person name="Lu D."/>
            <person name="Skrede I."/>
            <person name="Drula E."/>
            <person name="Henrissat B."/>
            <person name="Morin E."/>
            <person name="Kohler A."/>
            <person name="Barry K."/>
            <person name="LaButti K."/>
            <person name="Morin E."/>
            <person name="Salamov A."/>
            <person name="Lipzen A."/>
            <person name="Mereny Z."/>
            <person name="Hegedus B."/>
            <person name="Baldrian P."/>
            <person name="Stursova M."/>
            <person name="Weitz H."/>
            <person name="Taylor A."/>
            <person name="Grigoriev I.V."/>
            <person name="Nagy L.G."/>
            <person name="Martin F."/>
            <person name="Kauserud H."/>
        </authorList>
    </citation>
    <scope>NUCLEOTIDE SEQUENCE</scope>
    <source>
        <strain evidence="1">CBHHK188m</strain>
    </source>
</reference>
<dbReference type="EMBL" id="JARJLG010000192">
    <property type="protein sequence ID" value="KAJ7730265.1"/>
    <property type="molecule type" value="Genomic_DNA"/>
</dbReference>
<accession>A0AAD7HWZ9</accession>
<name>A0AAD7HWZ9_9AGAR</name>
<dbReference type="AlphaFoldDB" id="A0AAD7HWZ9"/>
<comment type="caution">
    <text evidence="1">The sequence shown here is derived from an EMBL/GenBank/DDBJ whole genome shotgun (WGS) entry which is preliminary data.</text>
</comment>
<keyword evidence="2" id="KW-1185">Reference proteome</keyword>
<dbReference type="Proteomes" id="UP001215280">
    <property type="component" value="Unassembled WGS sequence"/>
</dbReference>
<evidence type="ECO:0000313" key="2">
    <source>
        <dbReference type="Proteomes" id="UP001215280"/>
    </source>
</evidence>